<feature type="signal peptide" evidence="4">
    <location>
        <begin position="1"/>
        <end position="20"/>
    </location>
</feature>
<reference evidence="6" key="1">
    <citation type="submission" date="2022-01" db="EMBL/GenBank/DDBJ databases">
        <authorList>
            <person name="King R."/>
        </authorList>
    </citation>
    <scope>NUCLEOTIDE SEQUENCE</scope>
</reference>
<evidence type="ECO:0000313" key="7">
    <source>
        <dbReference type="Proteomes" id="UP001153636"/>
    </source>
</evidence>
<dbReference type="EMBL" id="OV651819">
    <property type="protein sequence ID" value="CAH1113549.1"/>
    <property type="molecule type" value="Genomic_DNA"/>
</dbReference>
<evidence type="ECO:0000256" key="3">
    <source>
        <dbReference type="SAM" id="Phobius"/>
    </source>
</evidence>
<dbReference type="SUPFAM" id="SSF55797">
    <property type="entry name" value="PR-1-like"/>
    <property type="match status" value="1"/>
</dbReference>
<keyword evidence="4" id="KW-0732">Signal</keyword>
<name>A0A9P0D807_9CUCU</name>
<evidence type="ECO:0000256" key="4">
    <source>
        <dbReference type="SAM" id="SignalP"/>
    </source>
</evidence>
<dbReference type="Gene3D" id="3.40.33.10">
    <property type="entry name" value="CAP"/>
    <property type="match status" value="1"/>
</dbReference>
<dbReference type="OrthoDB" id="414826at2759"/>
<keyword evidence="3" id="KW-0472">Membrane</keyword>
<evidence type="ECO:0000313" key="6">
    <source>
        <dbReference type="EMBL" id="CAH1113549.1"/>
    </source>
</evidence>
<feature type="domain" description="SCP" evidence="5">
    <location>
        <begin position="50"/>
        <end position="210"/>
    </location>
</feature>
<dbReference type="InterPro" id="IPR018244">
    <property type="entry name" value="Allrgn_V5/Tpx1_CS"/>
</dbReference>
<keyword evidence="3" id="KW-1133">Transmembrane helix</keyword>
<evidence type="ECO:0000256" key="2">
    <source>
        <dbReference type="ARBA" id="ARBA00022525"/>
    </source>
</evidence>
<organism evidence="6 7">
    <name type="scientific">Psylliodes chrysocephalus</name>
    <dbReference type="NCBI Taxonomy" id="3402493"/>
    <lineage>
        <taxon>Eukaryota</taxon>
        <taxon>Metazoa</taxon>
        <taxon>Ecdysozoa</taxon>
        <taxon>Arthropoda</taxon>
        <taxon>Hexapoda</taxon>
        <taxon>Insecta</taxon>
        <taxon>Pterygota</taxon>
        <taxon>Neoptera</taxon>
        <taxon>Endopterygota</taxon>
        <taxon>Coleoptera</taxon>
        <taxon>Polyphaga</taxon>
        <taxon>Cucujiformia</taxon>
        <taxon>Chrysomeloidea</taxon>
        <taxon>Chrysomelidae</taxon>
        <taxon>Galerucinae</taxon>
        <taxon>Alticini</taxon>
        <taxon>Psylliodes</taxon>
    </lineage>
</organism>
<dbReference type="PROSITE" id="PS01010">
    <property type="entry name" value="CRISP_2"/>
    <property type="match status" value="1"/>
</dbReference>
<dbReference type="PANTHER" id="PTHR10334">
    <property type="entry name" value="CYSTEINE-RICH SECRETORY PROTEIN-RELATED"/>
    <property type="match status" value="1"/>
</dbReference>
<evidence type="ECO:0000256" key="1">
    <source>
        <dbReference type="ARBA" id="ARBA00004613"/>
    </source>
</evidence>
<dbReference type="SMART" id="SM00198">
    <property type="entry name" value="SCP"/>
    <property type="match status" value="1"/>
</dbReference>
<proteinExistence type="predicted"/>
<feature type="chain" id="PRO_5040490457" description="SCP domain-containing protein" evidence="4">
    <location>
        <begin position="21"/>
        <end position="277"/>
    </location>
</feature>
<dbReference type="AlphaFoldDB" id="A0A9P0D807"/>
<keyword evidence="7" id="KW-1185">Reference proteome</keyword>
<accession>A0A9P0D807</accession>
<dbReference type="PRINTS" id="PR00837">
    <property type="entry name" value="V5TPXLIKE"/>
</dbReference>
<gene>
    <name evidence="6" type="ORF">PSYICH_LOCUS13800</name>
</gene>
<evidence type="ECO:0000259" key="5">
    <source>
        <dbReference type="SMART" id="SM00198"/>
    </source>
</evidence>
<keyword evidence="2" id="KW-0964">Secreted</keyword>
<sequence>MSKFLLICTVCTMYIDFIKANQCGPIKSFFCEASEPCPDTNTFIIIEVDDTFRYWAQNYHNYLRNEFAGGSDCRFKSGWTAANMLLVEYDLELEKSVECALKKCPFVYNECRRNKQFGYLGQNLYKCIGDDAELLLYTAALLWKEELLEIIQNDLSIMKHFHNVKGKTIEHVTQLLWAETSHIGCAKARDPYNNDHYLACHYGPSGNMYHEPVFIQGNPRSKCSSGYWRQSTRYPNLCSNQTNEEDLRNASSNFYLTFYYLCIMFCVNVIAMGTIDI</sequence>
<dbReference type="InterPro" id="IPR001283">
    <property type="entry name" value="CRISP-related"/>
</dbReference>
<protein>
    <recommendedName>
        <fullName evidence="5">SCP domain-containing protein</fullName>
    </recommendedName>
</protein>
<dbReference type="InterPro" id="IPR014044">
    <property type="entry name" value="CAP_dom"/>
</dbReference>
<feature type="transmembrane region" description="Helical" evidence="3">
    <location>
        <begin position="254"/>
        <end position="275"/>
    </location>
</feature>
<dbReference type="Pfam" id="PF00188">
    <property type="entry name" value="CAP"/>
    <property type="match status" value="1"/>
</dbReference>
<dbReference type="Proteomes" id="UP001153636">
    <property type="component" value="Chromosome 7"/>
</dbReference>
<keyword evidence="3" id="KW-0812">Transmembrane</keyword>
<dbReference type="GO" id="GO:0005576">
    <property type="term" value="C:extracellular region"/>
    <property type="evidence" value="ECO:0007669"/>
    <property type="project" value="UniProtKB-SubCell"/>
</dbReference>
<comment type="subcellular location">
    <subcellularLocation>
        <location evidence="1">Secreted</location>
    </subcellularLocation>
</comment>
<dbReference type="InterPro" id="IPR035940">
    <property type="entry name" value="CAP_sf"/>
</dbReference>
<dbReference type="CDD" id="cd05380">
    <property type="entry name" value="CAP_euk"/>
    <property type="match status" value="1"/>
</dbReference>